<keyword evidence="4" id="KW-0195">Cyclin</keyword>
<evidence type="ECO:0000256" key="3">
    <source>
        <dbReference type="ARBA" id="ARBA00025278"/>
    </source>
</evidence>
<keyword evidence="8" id="KW-1185">Reference proteome</keyword>
<proteinExistence type="inferred from homology"/>
<dbReference type="InterPro" id="IPR006671">
    <property type="entry name" value="Cyclin_N"/>
</dbReference>
<name>W9XJA5_9EURO</name>
<evidence type="ECO:0000313" key="8">
    <source>
        <dbReference type="Proteomes" id="UP000019478"/>
    </source>
</evidence>
<dbReference type="FunFam" id="1.10.472.10:FF:000073">
    <property type="entry name" value="C-type cyclin"/>
    <property type="match status" value="1"/>
</dbReference>
<accession>W9XJA5</accession>
<evidence type="ECO:0000256" key="2">
    <source>
        <dbReference type="ARBA" id="ARBA00014912"/>
    </source>
</evidence>
<dbReference type="Gene3D" id="1.10.472.10">
    <property type="entry name" value="Cyclin-like"/>
    <property type="match status" value="2"/>
</dbReference>
<evidence type="ECO:0000256" key="4">
    <source>
        <dbReference type="RuleBase" id="RU000383"/>
    </source>
</evidence>
<dbReference type="AlphaFoldDB" id="W9XJA5"/>
<dbReference type="GO" id="GO:0016538">
    <property type="term" value="F:cyclin-dependent protein serine/threonine kinase regulator activity"/>
    <property type="evidence" value="ECO:0007669"/>
    <property type="project" value="InterPro"/>
</dbReference>
<evidence type="ECO:0000256" key="1">
    <source>
        <dbReference type="ARBA" id="ARBA00008638"/>
    </source>
</evidence>
<feature type="domain" description="Cyclin-like" evidence="6">
    <location>
        <begin position="60"/>
        <end position="159"/>
    </location>
</feature>
<comment type="caution">
    <text evidence="7">The sequence shown here is derived from an EMBL/GenBank/DDBJ whole genome shotgun (WGS) entry which is preliminary data.</text>
</comment>
<dbReference type="InterPro" id="IPR013763">
    <property type="entry name" value="Cyclin-like_dom"/>
</dbReference>
<dbReference type="Pfam" id="PF00134">
    <property type="entry name" value="Cyclin_N"/>
    <property type="match status" value="1"/>
</dbReference>
<feature type="domain" description="Cyclin-like" evidence="6">
    <location>
        <begin position="172"/>
        <end position="258"/>
    </location>
</feature>
<organism evidence="7 8">
    <name type="scientific">Capronia epimyces CBS 606.96</name>
    <dbReference type="NCBI Taxonomy" id="1182542"/>
    <lineage>
        <taxon>Eukaryota</taxon>
        <taxon>Fungi</taxon>
        <taxon>Dikarya</taxon>
        <taxon>Ascomycota</taxon>
        <taxon>Pezizomycotina</taxon>
        <taxon>Eurotiomycetes</taxon>
        <taxon>Chaetothyriomycetidae</taxon>
        <taxon>Chaetothyriales</taxon>
        <taxon>Herpotrichiellaceae</taxon>
        <taxon>Capronia</taxon>
    </lineage>
</organism>
<dbReference type="GO" id="GO:0006357">
    <property type="term" value="P:regulation of transcription by RNA polymerase II"/>
    <property type="evidence" value="ECO:0007669"/>
    <property type="project" value="InterPro"/>
</dbReference>
<dbReference type="Proteomes" id="UP000019478">
    <property type="component" value="Unassembled WGS sequence"/>
</dbReference>
<dbReference type="HOGENOM" id="CLU_038278_1_0_1"/>
<dbReference type="OrthoDB" id="4951845at2759"/>
<dbReference type="PANTHER" id="PTHR10026">
    <property type="entry name" value="CYCLIN"/>
    <property type="match status" value="1"/>
</dbReference>
<gene>
    <name evidence="7" type="ORF">A1O3_10214</name>
</gene>
<protein>
    <recommendedName>
        <fullName evidence="2">RNA polymerase II holoenzyme cyclin-like subunit</fullName>
    </recommendedName>
</protein>
<dbReference type="InterPro" id="IPR036915">
    <property type="entry name" value="Cyclin-like_sf"/>
</dbReference>
<feature type="compositionally biased region" description="Basic and acidic residues" evidence="5">
    <location>
        <begin position="373"/>
        <end position="382"/>
    </location>
</feature>
<dbReference type="SUPFAM" id="SSF47954">
    <property type="entry name" value="Cyclin-like"/>
    <property type="match status" value="2"/>
</dbReference>
<dbReference type="CDD" id="cd20546">
    <property type="entry name" value="CYCLIN_SpCG1C_ScCTK2-like_rpt2"/>
    <property type="match status" value="1"/>
</dbReference>
<dbReference type="EMBL" id="AMGY01000011">
    <property type="protein sequence ID" value="EXJ77056.1"/>
    <property type="molecule type" value="Genomic_DNA"/>
</dbReference>
<comment type="similarity">
    <text evidence="1">Belongs to the cyclin family. Cyclin C subfamily.</text>
</comment>
<feature type="region of interest" description="Disordered" evidence="5">
    <location>
        <begin position="312"/>
        <end position="393"/>
    </location>
</feature>
<feature type="compositionally biased region" description="Low complexity" evidence="5">
    <location>
        <begin position="341"/>
        <end position="362"/>
    </location>
</feature>
<dbReference type="InterPro" id="IPR043198">
    <property type="entry name" value="Cyclin/Ssn8"/>
</dbReference>
<dbReference type="RefSeq" id="XP_007738494.1">
    <property type="nucleotide sequence ID" value="XM_007740304.1"/>
</dbReference>
<dbReference type="SMART" id="SM00385">
    <property type="entry name" value="CYCLIN"/>
    <property type="match status" value="2"/>
</dbReference>
<sequence>MNGAGSGETTTTTTTRRNAPLRNFVQVAKSYVFEQEIQNSLRETGVTQAREDSIRLAGVQWIDNVRRALKLPVKTFNAAVVYYHKFRLQHSDGEYSFVDAAAAALFTACKIEDTLKKSRDILCAAHNLKVPRQEHLSPDDQVFEHQSRTIIGLERLMLEASGFDFRNRHPQEFMIKLAKFYHFPKTSPVLKTAYVMTLDLYRTFAPLKQQTATMAFACLELAGRLLGEEHEDIWRGRDYQTWKIDRGMVMETLLDLLELYTHHRTSTAVGPDFPVDTFLEVRIPLNLESEERNLPRYTAWVETAGRDAPLGYGPAAGLNGTGKANGSHSRGSSKNVSPKDALTSPSTNSSSGVGSGSTAATSVPGATPGVRQRAGERGREGTVRFILNPDRERDERAVVELFRGP</sequence>
<evidence type="ECO:0000259" key="6">
    <source>
        <dbReference type="SMART" id="SM00385"/>
    </source>
</evidence>
<evidence type="ECO:0000313" key="7">
    <source>
        <dbReference type="EMBL" id="EXJ77056.1"/>
    </source>
</evidence>
<dbReference type="eggNOG" id="KOG0834">
    <property type="taxonomic scope" value="Eukaryota"/>
</dbReference>
<dbReference type="GeneID" id="19174294"/>
<comment type="function">
    <text evidence="3">Component of the SRB8-11 complex. The SRB8-11 complex is a regulatory module of the Mediator complex which is itself involved in regulation of basal and activated RNA polymerase II-dependent transcription. The SRB8-11 complex may be involved in the transcriptional repression of a subset of genes regulated by Mediator. It may inhibit the association of the Mediator complex with RNA polymerase II to form the holoenzyme complex. The SRB8-11 complex phosphorylates the C-terminal domain (CTD) of the largest subunit of RNA polymerase II.</text>
</comment>
<feature type="compositionally biased region" description="Polar residues" evidence="5">
    <location>
        <begin position="322"/>
        <end position="336"/>
    </location>
</feature>
<dbReference type="STRING" id="1182542.W9XJA5"/>
<evidence type="ECO:0000256" key="5">
    <source>
        <dbReference type="SAM" id="MobiDB-lite"/>
    </source>
</evidence>
<reference evidence="7 8" key="1">
    <citation type="submission" date="2013-03" db="EMBL/GenBank/DDBJ databases">
        <title>The Genome Sequence of Capronia epimyces CBS 606.96.</title>
        <authorList>
            <consortium name="The Broad Institute Genomics Platform"/>
            <person name="Cuomo C."/>
            <person name="de Hoog S."/>
            <person name="Gorbushina A."/>
            <person name="Walker B."/>
            <person name="Young S.K."/>
            <person name="Zeng Q."/>
            <person name="Gargeya S."/>
            <person name="Fitzgerald M."/>
            <person name="Haas B."/>
            <person name="Abouelleil A."/>
            <person name="Allen A.W."/>
            <person name="Alvarado L."/>
            <person name="Arachchi H.M."/>
            <person name="Berlin A.M."/>
            <person name="Chapman S.B."/>
            <person name="Gainer-Dewar J."/>
            <person name="Goldberg J."/>
            <person name="Griggs A."/>
            <person name="Gujja S."/>
            <person name="Hansen M."/>
            <person name="Howarth C."/>
            <person name="Imamovic A."/>
            <person name="Ireland A."/>
            <person name="Larimer J."/>
            <person name="McCowan C."/>
            <person name="Murphy C."/>
            <person name="Pearson M."/>
            <person name="Poon T.W."/>
            <person name="Priest M."/>
            <person name="Roberts A."/>
            <person name="Saif S."/>
            <person name="Shea T."/>
            <person name="Sisk P."/>
            <person name="Sykes S."/>
            <person name="Wortman J."/>
            <person name="Nusbaum C."/>
            <person name="Birren B."/>
        </authorList>
    </citation>
    <scope>NUCLEOTIDE SEQUENCE [LARGE SCALE GENOMIC DNA]</scope>
    <source>
        <strain evidence="7 8">CBS 606.96</strain>
    </source>
</reference>